<evidence type="ECO:0000313" key="1">
    <source>
        <dbReference type="EMBL" id="PNX96700.1"/>
    </source>
</evidence>
<proteinExistence type="predicted"/>
<dbReference type="Proteomes" id="UP000236291">
    <property type="component" value="Unassembled WGS sequence"/>
</dbReference>
<comment type="caution">
    <text evidence="1">The sequence shown here is derived from an EMBL/GenBank/DDBJ whole genome shotgun (WGS) entry which is preliminary data.</text>
</comment>
<organism evidence="1 2">
    <name type="scientific">Trifolium pratense</name>
    <name type="common">Red clover</name>
    <dbReference type="NCBI Taxonomy" id="57577"/>
    <lineage>
        <taxon>Eukaryota</taxon>
        <taxon>Viridiplantae</taxon>
        <taxon>Streptophyta</taxon>
        <taxon>Embryophyta</taxon>
        <taxon>Tracheophyta</taxon>
        <taxon>Spermatophyta</taxon>
        <taxon>Magnoliopsida</taxon>
        <taxon>eudicotyledons</taxon>
        <taxon>Gunneridae</taxon>
        <taxon>Pentapetalae</taxon>
        <taxon>rosids</taxon>
        <taxon>fabids</taxon>
        <taxon>Fabales</taxon>
        <taxon>Fabaceae</taxon>
        <taxon>Papilionoideae</taxon>
        <taxon>50 kb inversion clade</taxon>
        <taxon>NPAAA clade</taxon>
        <taxon>Hologalegina</taxon>
        <taxon>IRL clade</taxon>
        <taxon>Trifolieae</taxon>
        <taxon>Trifolium</taxon>
    </lineage>
</organism>
<reference evidence="1 2" key="2">
    <citation type="journal article" date="2017" name="Front. Plant Sci.">
        <title>Gene Classification and Mining of Molecular Markers Useful in Red Clover (Trifolium pratense) Breeding.</title>
        <authorList>
            <person name="Istvanek J."/>
            <person name="Dluhosova J."/>
            <person name="Dluhos P."/>
            <person name="Patkova L."/>
            <person name="Nedelnik J."/>
            <person name="Repkova J."/>
        </authorList>
    </citation>
    <scope>NUCLEOTIDE SEQUENCE [LARGE SCALE GENOMIC DNA]</scope>
    <source>
        <strain evidence="2">cv. Tatra</strain>
        <tissue evidence="1">Young leaves</tissue>
    </source>
</reference>
<name>A0A2K3N0X6_TRIPR</name>
<gene>
    <name evidence="1" type="ORF">L195_g019912</name>
</gene>
<sequence length="60" mass="6849">MRFGSILIGLSGVLFVNQKKWMVLEFVTLECVTGSRTRKRIERRGANNEQPLKGMEVVKP</sequence>
<protein>
    <submittedName>
        <fullName evidence="1">Uncharacterized protein</fullName>
    </submittedName>
</protein>
<accession>A0A2K3N0X6</accession>
<dbReference type="EMBL" id="ASHM01014767">
    <property type="protein sequence ID" value="PNX96700.1"/>
    <property type="molecule type" value="Genomic_DNA"/>
</dbReference>
<reference evidence="1 2" key="1">
    <citation type="journal article" date="2014" name="Am. J. Bot.">
        <title>Genome assembly and annotation for red clover (Trifolium pratense; Fabaceae).</title>
        <authorList>
            <person name="Istvanek J."/>
            <person name="Jaros M."/>
            <person name="Krenek A."/>
            <person name="Repkova J."/>
        </authorList>
    </citation>
    <scope>NUCLEOTIDE SEQUENCE [LARGE SCALE GENOMIC DNA]</scope>
    <source>
        <strain evidence="2">cv. Tatra</strain>
        <tissue evidence="1">Young leaves</tissue>
    </source>
</reference>
<evidence type="ECO:0000313" key="2">
    <source>
        <dbReference type="Proteomes" id="UP000236291"/>
    </source>
</evidence>
<dbReference type="AlphaFoldDB" id="A0A2K3N0X6"/>